<protein>
    <recommendedName>
        <fullName evidence="1">DUF6869 domain-containing protein</fullName>
    </recommendedName>
</protein>
<dbReference type="InterPro" id="IPR049221">
    <property type="entry name" value="DUF6869"/>
</dbReference>
<dbReference type="Pfam" id="PF21746">
    <property type="entry name" value="DUF6869"/>
    <property type="match status" value="1"/>
</dbReference>
<reference evidence="2 3" key="1">
    <citation type="submission" date="2020-08" db="EMBL/GenBank/DDBJ databases">
        <title>Genomic Encyclopedia of Type Strains, Phase IV (KMG-IV): sequencing the most valuable type-strain genomes for metagenomic binning, comparative biology and taxonomic classification.</title>
        <authorList>
            <person name="Goeker M."/>
        </authorList>
    </citation>
    <scope>NUCLEOTIDE SEQUENCE [LARGE SCALE GENOMIC DNA]</scope>
    <source>
        <strain evidence="2 3">DSM 26723</strain>
    </source>
</reference>
<accession>A0A841HUV0</accession>
<gene>
    <name evidence="2" type="ORF">HNQ60_005356</name>
</gene>
<evidence type="ECO:0000313" key="2">
    <source>
        <dbReference type="EMBL" id="MBB6096434.1"/>
    </source>
</evidence>
<keyword evidence="3" id="KW-1185">Reference proteome</keyword>
<organism evidence="2 3">
    <name type="scientific">Povalibacter uvarum</name>
    <dbReference type="NCBI Taxonomy" id="732238"/>
    <lineage>
        <taxon>Bacteria</taxon>
        <taxon>Pseudomonadati</taxon>
        <taxon>Pseudomonadota</taxon>
        <taxon>Gammaproteobacteria</taxon>
        <taxon>Steroidobacterales</taxon>
        <taxon>Steroidobacteraceae</taxon>
        <taxon>Povalibacter</taxon>
    </lineage>
</organism>
<comment type="caution">
    <text evidence="2">The sequence shown here is derived from an EMBL/GenBank/DDBJ whole genome shotgun (WGS) entry which is preliminary data.</text>
</comment>
<evidence type="ECO:0000259" key="1">
    <source>
        <dbReference type="Pfam" id="PF21746"/>
    </source>
</evidence>
<dbReference type="Proteomes" id="UP000588068">
    <property type="component" value="Unassembled WGS sequence"/>
</dbReference>
<feature type="domain" description="DUF6869" evidence="1">
    <location>
        <begin position="20"/>
        <end position="119"/>
    </location>
</feature>
<evidence type="ECO:0000313" key="3">
    <source>
        <dbReference type="Proteomes" id="UP000588068"/>
    </source>
</evidence>
<proteinExistence type="predicted"/>
<dbReference type="RefSeq" id="WP_184335830.1">
    <property type="nucleotide sequence ID" value="NZ_JACHHZ010000008.1"/>
</dbReference>
<sequence>MSEQKSDAELVDAYLRHFVEKDDSLFWAWQQLQGYLTSDPMRAWNVTLQLIDAAPEPEALSYVAAGPLEDLLYACGEQFIDKVEHLASGDPKFRRALQGVYNESESPGDVHDRVRKAASQQ</sequence>
<name>A0A841HUV0_9GAMM</name>
<dbReference type="AlphaFoldDB" id="A0A841HUV0"/>
<dbReference type="EMBL" id="JACHHZ010000008">
    <property type="protein sequence ID" value="MBB6096434.1"/>
    <property type="molecule type" value="Genomic_DNA"/>
</dbReference>